<feature type="chain" id="PRO_5012888429" description="Cytochrome C" evidence="1">
    <location>
        <begin position="21"/>
        <end position="162"/>
    </location>
</feature>
<protein>
    <recommendedName>
        <fullName evidence="4">Cytochrome C</fullName>
    </recommendedName>
</protein>
<organism evidence="2 3">
    <name type="scientific">Rhizorhabdus histidinilytica</name>
    <dbReference type="NCBI Taxonomy" id="439228"/>
    <lineage>
        <taxon>Bacteria</taxon>
        <taxon>Pseudomonadati</taxon>
        <taxon>Pseudomonadota</taxon>
        <taxon>Alphaproteobacteria</taxon>
        <taxon>Sphingomonadales</taxon>
        <taxon>Sphingomonadaceae</taxon>
        <taxon>Rhizorhabdus</taxon>
    </lineage>
</organism>
<accession>A0A1T5CTR9</accession>
<dbReference type="EMBL" id="FUYM01000004">
    <property type="protein sequence ID" value="SKB62895.1"/>
    <property type="molecule type" value="Genomic_DNA"/>
</dbReference>
<feature type="signal peptide" evidence="1">
    <location>
        <begin position="1"/>
        <end position="20"/>
    </location>
</feature>
<gene>
    <name evidence="2" type="ORF">SAMN06295920_104317</name>
</gene>
<dbReference type="GO" id="GO:0009055">
    <property type="term" value="F:electron transfer activity"/>
    <property type="evidence" value="ECO:0007669"/>
    <property type="project" value="InterPro"/>
</dbReference>
<keyword evidence="3" id="KW-1185">Reference proteome</keyword>
<dbReference type="GO" id="GO:0020037">
    <property type="term" value="F:heme binding"/>
    <property type="evidence" value="ECO:0007669"/>
    <property type="project" value="InterPro"/>
</dbReference>
<proteinExistence type="predicted"/>
<name>A0A1T5CTR9_9SPHN</name>
<evidence type="ECO:0008006" key="4">
    <source>
        <dbReference type="Google" id="ProtNLM"/>
    </source>
</evidence>
<dbReference type="Gene3D" id="1.10.760.10">
    <property type="entry name" value="Cytochrome c-like domain"/>
    <property type="match status" value="2"/>
</dbReference>
<keyword evidence="1" id="KW-0732">Signal</keyword>
<evidence type="ECO:0000313" key="3">
    <source>
        <dbReference type="Proteomes" id="UP000189818"/>
    </source>
</evidence>
<dbReference type="STRING" id="439228.SAMN06295920_104317"/>
<dbReference type="OrthoDB" id="9811281at2"/>
<sequence>MRAAVVVAILGIGMAAGAAAAIGTAMPGVSNPQRAHVNWMVKCQGCHRPDGQGTPTSAPAMTGQVARLLAVPGGREFLGRVPGVSTAALPDDQLAELLNWTLQRFDAQHVPEGFQPYTTDEIRKLREKPLRIEAAATRARLMADLERRERVDPARHEKGDVQ</sequence>
<dbReference type="InterPro" id="IPR036909">
    <property type="entry name" value="Cyt_c-like_dom_sf"/>
</dbReference>
<reference evidence="3" key="1">
    <citation type="submission" date="2017-02" db="EMBL/GenBank/DDBJ databases">
        <authorList>
            <person name="Varghese N."/>
            <person name="Submissions S."/>
        </authorList>
    </citation>
    <scope>NUCLEOTIDE SEQUENCE [LARGE SCALE GENOMIC DNA]</scope>
    <source>
        <strain evidence="3">UM2</strain>
    </source>
</reference>
<dbReference type="SUPFAM" id="SSF46626">
    <property type="entry name" value="Cytochrome c"/>
    <property type="match status" value="1"/>
</dbReference>
<dbReference type="AlphaFoldDB" id="A0A1T5CTR9"/>
<evidence type="ECO:0000256" key="1">
    <source>
        <dbReference type="SAM" id="SignalP"/>
    </source>
</evidence>
<dbReference type="Proteomes" id="UP000189818">
    <property type="component" value="Unassembled WGS sequence"/>
</dbReference>
<evidence type="ECO:0000313" key="2">
    <source>
        <dbReference type="EMBL" id="SKB62895.1"/>
    </source>
</evidence>